<feature type="region of interest" description="Disordered" evidence="1">
    <location>
        <begin position="342"/>
        <end position="366"/>
    </location>
</feature>
<feature type="domain" description="Acyltransferase 3" evidence="3">
    <location>
        <begin position="2"/>
        <end position="334"/>
    </location>
</feature>
<feature type="transmembrane region" description="Helical" evidence="2">
    <location>
        <begin position="135"/>
        <end position="152"/>
    </location>
</feature>
<evidence type="ECO:0000259" key="3">
    <source>
        <dbReference type="Pfam" id="PF01757"/>
    </source>
</evidence>
<evidence type="ECO:0000259" key="4">
    <source>
        <dbReference type="Pfam" id="PF19040"/>
    </source>
</evidence>
<accession>A0ABP6M4U1</accession>
<dbReference type="PANTHER" id="PTHR23028:SF53">
    <property type="entry name" value="ACYL_TRANSF_3 DOMAIN-CONTAINING PROTEIN"/>
    <property type="match status" value="1"/>
</dbReference>
<feature type="transmembrane region" description="Helical" evidence="2">
    <location>
        <begin position="197"/>
        <end position="215"/>
    </location>
</feature>
<gene>
    <name evidence="5" type="ORF">GCM10010529_26650</name>
</gene>
<evidence type="ECO:0000313" key="5">
    <source>
        <dbReference type="EMBL" id="GAA3073353.1"/>
    </source>
</evidence>
<keyword evidence="2" id="KW-1133">Transmembrane helix</keyword>
<organism evidence="5 6">
    <name type="scientific">Nesterenkonia aethiopica</name>
    <dbReference type="NCBI Taxonomy" id="269144"/>
    <lineage>
        <taxon>Bacteria</taxon>
        <taxon>Bacillati</taxon>
        <taxon>Actinomycetota</taxon>
        <taxon>Actinomycetes</taxon>
        <taxon>Micrococcales</taxon>
        <taxon>Micrococcaceae</taxon>
        <taxon>Nesterenkonia</taxon>
    </lineage>
</organism>
<keyword evidence="2" id="KW-0472">Membrane</keyword>
<dbReference type="PANTHER" id="PTHR23028">
    <property type="entry name" value="ACETYLTRANSFERASE"/>
    <property type="match status" value="1"/>
</dbReference>
<keyword evidence="6" id="KW-1185">Reference proteome</keyword>
<evidence type="ECO:0000313" key="6">
    <source>
        <dbReference type="Proteomes" id="UP001500236"/>
    </source>
</evidence>
<dbReference type="InterPro" id="IPR002656">
    <property type="entry name" value="Acyl_transf_3_dom"/>
</dbReference>
<keyword evidence="5" id="KW-0012">Acyltransferase</keyword>
<evidence type="ECO:0000256" key="2">
    <source>
        <dbReference type="SAM" id="Phobius"/>
    </source>
</evidence>
<dbReference type="Pfam" id="PF01757">
    <property type="entry name" value="Acyl_transf_3"/>
    <property type="match status" value="1"/>
</dbReference>
<feature type="transmembrane region" description="Helical" evidence="2">
    <location>
        <begin position="66"/>
        <end position="84"/>
    </location>
</feature>
<dbReference type="RefSeq" id="WP_344680888.1">
    <property type="nucleotide sequence ID" value="NZ_BAAAVT010000019.1"/>
</dbReference>
<comment type="caution">
    <text evidence="5">The sequence shown here is derived from an EMBL/GenBank/DDBJ whole genome shotgun (WGS) entry which is preliminary data.</text>
</comment>
<feature type="transmembrane region" description="Helical" evidence="2">
    <location>
        <begin position="222"/>
        <end position="244"/>
    </location>
</feature>
<dbReference type="InterPro" id="IPR050879">
    <property type="entry name" value="Acyltransferase_3"/>
</dbReference>
<evidence type="ECO:0000256" key="1">
    <source>
        <dbReference type="SAM" id="MobiDB-lite"/>
    </source>
</evidence>
<dbReference type="GO" id="GO:0016746">
    <property type="term" value="F:acyltransferase activity"/>
    <property type="evidence" value="ECO:0007669"/>
    <property type="project" value="UniProtKB-KW"/>
</dbReference>
<dbReference type="Proteomes" id="UP001500236">
    <property type="component" value="Unassembled WGS sequence"/>
</dbReference>
<dbReference type="Pfam" id="PF19040">
    <property type="entry name" value="SGNH"/>
    <property type="match status" value="1"/>
</dbReference>
<feature type="transmembrane region" description="Helical" evidence="2">
    <location>
        <begin position="159"/>
        <end position="177"/>
    </location>
</feature>
<name>A0ABP6M4U1_9MICC</name>
<dbReference type="InterPro" id="IPR043968">
    <property type="entry name" value="SGNH"/>
</dbReference>
<keyword evidence="5" id="KW-0808">Transferase</keyword>
<keyword evidence="2" id="KW-0812">Transmembrane</keyword>
<sequence length="713" mass="76042">MEGTRGLAILGVVLFHLFGAGRVSGGIDIFLAVSGFLFTGMLLREAASTGRIALGPYLSRLARRILAPAALVITTTTVAGLLILPVTRHGQLLTEARASLLWLENLELIRSQLTYEAAGPETSPFQHFWSLSVQGQFYLLWPLVAVAAVLLARRMGRSAAATMGVLTAGVLIASFLWAAHRQHVDPAEAYLSSSTRAWELALGGLMALLAVRFRLPDRFRSAAAWTGLGLVVSCGFVLDGAALFPGPWALWPLFGLALILAAAQSSSSAIAQPAPLRLLSSRPLARVADLGYGLYLWHWPALILFLETTGAESLGLPGALAVLAFSLTAAWATHRWVERPLARLGRSTPGQHPTRGPSAGRGASRSQRVTLALAATTLSLGAAATTAHLHLTTAPQEDGLAMQGMDRALYPGASVSGSSAAVAGTPELDEVPAFPELTGLSRRVPEYATRDCHQRTGNRPGTSEVLVCEDMDAPEDPRATIMLAGGSHAGHWQHAWLMLAEEHDWEILVATKGGCVFRDIEDVEDNQCAQWNAGFAEVVADREPDVVVTPGTRIPREPGEEFVVEGAPERWQEITDAGAELLLMRGTPRQLDDVPDCLASGGDAHSCAPDGSKFAEVDPLSTLELPSGASTVDLTDLFCPAGRCAAVIGNVVVYRDSHHLTNEYVETAAPYLEERVREVMPHLFEPEAQAVRPPGAEDPADTMAGAPREEDSL</sequence>
<feature type="region of interest" description="Disordered" evidence="1">
    <location>
        <begin position="687"/>
        <end position="713"/>
    </location>
</feature>
<protein>
    <submittedName>
        <fullName evidence="5">Acyltransferase family protein</fullName>
    </submittedName>
</protein>
<feature type="transmembrane region" description="Helical" evidence="2">
    <location>
        <begin position="283"/>
        <end position="306"/>
    </location>
</feature>
<feature type="transmembrane region" description="Helical" evidence="2">
    <location>
        <begin position="250"/>
        <end position="271"/>
    </location>
</feature>
<feature type="transmembrane region" description="Helical" evidence="2">
    <location>
        <begin position="318"/>
        <end position="337"/>
    </location>
</feature>
<reference evidence="6" key="1">
    <citation type="journal article" date="2019" name="Int. J. Syst. Evol. Microbiol.">
        <title>The Global Catalogue of Microorganisms (GCM) 10K type strain sequencing project: providing services to taxonomists for standard genome sequencing and annotation.</title>
        <authorList>
            <consortium name="The Broad Institute Genomics Platform"/>
            <consortium name="The Broad Institute Genome Sequencing Center for Infectious Disease"/>
            <person name="Wu L."/>
            <person name="Ma J."/>
        </authorList>
    </citation>
    <scope>NUCLEOTIDE SEQUENCE [LARGE SCALE GENOMIC DNA]</scope>
    <source>
        <strain evidence="6">JCM 14309</strain>
    </source>
</reference>
<feature type="domain" description="SGNH" evidence="4">
    <location>
        <begin position="452"/>
        <end position="672"/>
    </location>
</feature>
<dbReference type="EMBL" id="BAAAVT010000019">
    <property type="protein sequence ID" value="GAA3073353.1"/>
    <property type="molecule type" value="Genomic_DNA"/>
</dbReference>
<proteinExistence type="predicted"/>